<protein>
    <submittedName>
        <fullName evidence="1">Uncharacterized protein</fullName>
    </submittedName>
</protein>
<gene>
    <name evidence="1" type="primary">AVEN_225467_1</name>
    <name evidence="1" type="ORF">TNCT_398221</name>
</gene>
<comment type="caution">
    <text evidence="1">The sequence shown here is derived from an EMBL/GenBank/DDBJ whole genome shotgun (WGS) entry which is preliminary data.</text>
</comment>
<dbReference type="AlphaFoldDB" id="A0A8X6KVI4"/>
<dbReference type="OrthoDB" id="6452539at2759"/>
<dbReference type="Proteomes" id="UP000887116">
    <property type="component" value="Unassembled WGS sequence"/>
</dbReference>
<proteinExistence type="predicted"/>
<evidence type="ECO:0000313" key="1">
    <source>
        <dbReference type="EMBL" id="GFQ86674.1"/>
    </source>
</evidence>
<accession>A0A8X6KVI4</accession>
<evidence type="ECO:0000313" key="2">
    <source>
        <dbReference type="Proteomes" id="UP000887116"/>
    </source>
</evidence>
<name>A0A8X6KVI4_TRICU</name>
<organism evidence="1 2">
    <name type="scientific">Trichonephila clavata</name>
    <name type="common">Joro spider</name>
    <name type="synonym">Nephila clavata</name>
    <dbReference type="NCBI Taxonomy" id="2740835"/>
    <lineage>
        <taxon>Eukaryota</taxon>
        <taxon>Metazoa</taxon>
        <taxon>Ecdysozoa</taxon>
        <taxon>Arthropoda</taxon>
        <taxon>Chelicerata</taxon>
        <taxon>Arachnida</taxon>
        <taxon>Araneae</taxon>
        <taxon>Araneomorphae</taxon>
        <taxon>Entelegynae</taxon>
        <taxon>Araneoidea</taxon>
        <taxon>Nephilidae</taxon>
        <taxon>Trichonephila</taxon>
    </lineage>
</organism>
<sequence length="172" mass="20682">MLKDKYPVKRITRRRRIKKHYKDDNDSNRALEVEDEQDFDIFSDNKLFSLKSVEVPSPSAWSSRRNFIHDCSKPEKIDPFPHTRQRFPDLVQLCKEMKTSNMYNPSNHFPRITVQDYHKIAFSNSLNTLQKFQHKISNQELYVENDPIIDLLLKEMATMRVHMWLKIQQERS</sequence>
<keyword evidence="2" id="KW-1185">Reference proteome</keyword>
<dbReference type="EMBL" id="BMAO01033048">
    <property type="protein sequence ID" value="GFQ86674.1"/>
    <property type="molecule type" value="Genomic_DNA"/>
</dbReference>
<reference evidence="1" key="1">
    <citation type="submission" date="2020-07" db="EMBL/GenBank/DDBJ databases">
        <title>Multicomponent nature underlies the extraordinary mechanical properties of spider dragline silk.</title>
        <authorList>
            <person name="Kono N."/>
            <person name="Nakamura H."/>
            <person name="Mori M."/>
            <person name="Yoshida Y."/>
            <person name="Ohtoshi R."/>
            <person name="Malay A.D."/>
            <person name="Moran D.A.P."/>
            <person name="Tomita M."/>
            <person name="Numata K."/>
            <person name="Arakawa K."/>
        </authorList>
    </citation>
    <scope>NUCLEOTIDE SEQUENCE</scope>
</reference>